<gene>
    <name evidence="12" type="ORF">DFW101_1025</name>
</gene>
<dbReference type="Pfam" id="PF00015">
    <property type="entry name" value="MCPsignal"/>
    <property type="match status" value="1"/>
</dbReference>
<dbReference type="AlphaFoldDB" id="G7Q623"/>
<keyword evidence="7" id="KW-0175">Coiled coil</keyword>
<dbReference type="HOGENOM" id="CLU_000445_107_27_7"/>
<feature type="domain" description="HAMP" evidence="11">
    <location>
        <begin position="198"/>
        <end position="250"/>
    </location>
</feature>
<dbReference type="EMBL" id="CM001368">
    <property type="protein sequence ID" value="EHJ47039.1"/>
    <property type="molecule type" value="Genomic_DNA"/>
</dbReference>
<dbReference type="InterPro" id="IPR012827">
    <property type="entry name" value="Hemerythrin_metal-bd"/>
</dbReference>
<evidence type="ECO:0000256" key="6">
    <source>
        <dbReference type="PROSITE-ProRule" id="PRU00284"/>
    </source>
</evidence>
<evidence type="ECO:0000256" key="4">
    <source>
        <dbReference type="ARBA" id="ARBA00023224"/>
    </source>
</evidence>
<dbReference type="PROSITE" id="PS50885">
    <property type="entry name" value="HAMP"/>
    <property type="match status" value="1"/>
</dbReference>
<dbReference type="Pfam" id="PF01814">
    <property type="entry name" value="Hemerythrin"/>
    <property type="match status" value="1"/>
</dbReference>
<dbReference type="GO" id="GO:0016020">
    <property type="term" value="C:membrane"/>
    <property type="evidence" value="ECO:0007669"/>
    <property type="project" value="InterPro"/>
</dbReference>
<feature type="chain" id="PRO_5003503461" evidence="9">
    <location>
        <begin position="24"/>
        <end position="806"/>
    </location>
</feature>
<evidence type="ECO:0000256" key="5">
    <source>
        <dbReference type="ARBA" id="ARBA00029447"/>
    </source>
</evidence>
<dbReference type="CDD" id="cd11386">
    <property type="entry name" value="MCP_signal"/>
    <property type="match status" value="1"/>
</dbReference>
<evidence type="ECO:0000313" key="13">
    <source>
        <dbReference type="Proteomes" id="UP000004662"/>
    </source>
</evidence>
<dbReference type="PANTHER" id="PTHR32089:SF112">
    <property type="entry name" value="LYSOZYME-LIKE PROTEIN-RELATED"/>
    <property type="match status" value="1"/>
</dbReference>
<name>G7Q623_9BACT</name>
<feature type="compositionally biased region" description="Low complexity" evidence="8">
    <location>
        <begin position="618"/>
        <end position="633"/>
    </location>
</feature>
<dbReference type="InterPro" id="IPR012312">
    <property type="entry name" value="Hemerythrin-like"/>
</dbReference>
<evidence type="ECO:0000313" key="12">
    <source>
        <dbReference type="EMBL" id="EHJ47039.1"/>
    </source>
</evidence>
<dbReference type="NCBIfam" id="NF033749">
    <property type="entry name" value="bact_hemeryth"/>
    <property type="match status" value="1"/>
</dbReference>
<keyword evidence="13" id="KW-1185">Reference proteome</keyword>
<feature type="domain" description="Methyl-accepting transducer" evidence="10">
    <location>
        <begin position="297"/>
        <end position="533"/>
    </location>
</feature>
<dbReference type="Gene3D" id="1.20.120.50">
    <property type="entry name" value="Hemerythrin-like"/>
    <property type="match status" value="1"/>
</dbReference>
<dbReference type="PROSITE" id="PS00550">
    <property type="entry name" value="HEMERYTHRINS"/>
    <property type="match status" value="1"/>
</dbReference>
<proteinExistence type="inferred from homology"/>
<evidence type="ECO:0000256" key="3">
    <source>
        <dbReference type="ARBA" id="ARBA00023004"/>
    </source>
</evidence>
<protein>
    <submittedName>
        <fullName evidence="12">Methyl-accepting chemotaxis sensory transducer</fullName>
    </submittedName>
</protein>
<dbReference type="PANTHER" id="PTHR32089">
    <property type="entry name" value="METHYL-ACCEPTING CHEMOTAXIS PROTEIN MCPB"/>
    <property type="match status" value="1"/>
</dbReference>
<dbReference type="InterPro" id="IPR016131">
    <property type="entry name" value="Haemerythrin_Fe_BS"/>
</dbReference>
<dbReference type="Pfam" id="PF00672">
    <property type="entry name" value="HAMP"/>
    <property type="match status" value="1"/>
</dbReference>
<dbReference type="SUPFAM" id="SSF47188">
    <property type="entry name" value="Hemerythrin-like"/>
    <property type="match status" value="1"/>
</dbReference>
<dbReference type="GO" id="GO:0046872">
    <property type="term" value="F:metal ion binding"/>
    <property type="evidence" value="ECO:0007669"/>
    <property type="project" value="UniProtKB-KW"/>
</dbReference>
<dbReference type="NCBIfam" id="TIGR02481">
    <property type="entry name" value="hemeryth_dom"/>
    <property type="match status" value="1"/>
</dbReference>
<keyword evidence="4 6" id="KW-0807">Transducer</keyword>
<feature type="coiled-coil region" evidence="7">
    <location>
        <begin position="231"/>
        <end position="262"/>
    </location>
</feature>
<evidence type="ECO:0000259" key="10">
    <source>
        <dbReference type="PROSITE" id="PS50111"/>
    </source>
</evidence>
<evidence type="ECO:0000256" key="2">
    <source>
        <dbReference type="ARBA" id="ARBA00022723"/>
    </source>
</evidence>
<dbReference type="InterPro" id="IPR003660">
    <property type="entry name" value="HAMP_dom"/>
</dbReference>
<dbReference type="InterPro" id="IPR004090">
    <property type="entry name" value="Chemotax_Me-accpt_rcpt"/>
</dbReference>
<sequence length="806" mass="84926">MRIRTQILCSLGILFLLSCAMFATTWTLVSDQKADGEAIDLTALQRSMVHEIGKDSLARLRQAKAQGTASSVADEVRSRLGALERAQLVLITGGDYAIGQTRFHIPVPDRDTAALFQDAGHRFKEFAAVVETALTRDDAATADQIMASANAVAMALDKAVGRLQKDNEGDLERLMTVQAAGMALGAAVFIAVLALLGRTLTGPLARLGEYAAAVAGGNLKAVAAGGYPPELAELRDAMSRMVASLEKEMAEAREKGRACELQTAETQAALAAAREQESRTTELLDRMNEAAGKARSVSQSVMDESSNLLVQAEQVASGAQHQRDRMIETATAMEEMNSTVLEVARNAAAAAASADGAKGKALTGAEGVRSAVSSIETIRTRILDLKESMTRLGQQADNIGHIMNVISDIADQTNLLALNAAIEAARAGDAGRGFAVVADEVRKLAEKTMAATKEVGNAVVSIQGQARENIAAVESAASGIEESTRAAADSGRFMDEIVGIVDVTASQVASIATASEQQSATSEEINRAVEEVNRIANETADGMEVATAALAALSALSGELDEVIRQMTGDTTATRRVVPTPPRAVAASRAPVRAALPPSRPGAKSLAASRPAPAGSFSASRPAAKALPASRPAPARPAAPRPMSAKTPAAFGKPAAAKASGNGGAAACSIGGGILQWDQSLAVGIGEIDGQHQKLVGMICDLHEAMRSGKGKDQVEAILRELENYAVEHFGYEEKLMEQYKYPAYRNHRKEHEAFVDKVIAFGNDFRSNRAALTTEVMNFLKNWLVGHIKGTDQKYSAFFNERGVN</sequence>
<accession>G7Q623</accession>
<dbReference type="SUPFAM" id="SSF58104">
    <property type="entry name" value="Methyl-accepting chemotaxis protein (MCP) signaling domain"/>
    <property type="match status" value="1"/>
</dbReference>
<dbReference type="Gene3D" id="6.10.340.10">
    <property type="match status" value="1"/>
</dbReference>
<dbReference type="InterPro" id="IPR004089">
    <property type="entry name" value="MCPsignal_dom"/>
</dbReference>
<dbReference type="Gene3D" id="1.10.287.950">
    <property type="entry name" value="Methyl-accepting chemotaxis protein"/>
    <property type="match status" value="1"/>
</dbReference>
<keyword evidence="3" id="KW-0408">Iron</keyword>
<keyword evidence="9" id="KW-0732">Signal</keyword>
<feature type="region of interest" description="Disordered" evidence="8">
    <location>
        <begin position="571"/>
        <end position="658"/>
    </location>
</feature>
<dbReference type="Proteomes" id="UP000004662">
    <property type="component" value="Chromosome"/>
</dbReference>
<feature type="compositionally biased region" description="Low complexity" evidence="8">
    <location>
        <begin position="571"/>
        <end position="597"/>
    </location>
</feature>
<dbReference type="eggNOG" id="COG0840">
    <property type="taxonomic scope" value="Bacteria"/>
</dbReference>
<dbReference type="RefSeq" id="WP_009180454.1">
    <property type="nucleotide sequence ID" value="NZ_CM001368.1"/>
</dbReference>
<dbReference type="OrthoDB" id="9765238at2"/>
<comment type="similarity">
    <text evidence="1">Belongs to the hemerythrin family.</text>
</comment>
<organism evidence="12 13">
    <name type="scientific">Solidesulfovibrio carbinoliphilus subsp. oakridgensis</name>
    <dbReference type="NCBI Taxonomy" id="694327"/>
    <lineage>
        <taxon>Bacteria</taxon>
        <taxon>Pseudomonadati</taxon>
        <taxon>Thermodesulfobacteriota</taxon>
        <taxon>Desulfovibrionia</taxon>
        <taxon>Desulfovibrionales</taxon>
        <taxon>Desulfovibrionaceae</taxon>
        <taxon>Solidesulfovibrio</taxon>
    </lineage>
</organism>
<dbReference type="eggNOG" id="COG2703">
    <property type="taxonomic scope" value="Bacteria"/>
</dbReference>
<evidence type="ECO:0000256" key="9">
    <source>
        <dbReference type="SAM" id="SignalP"/>
    </source>
</evidence>
<dbReference type="STRING" id="694327.DFW101_1025"/>
<reference evidence="13" key="1">
    <citation type="journal article" date="2015" name="Genome Announc.">
        <title>High-Quality Draft Genome Sequence of Desulfovibrio carbinoliphilus FW-101-2B, an Organic Acid-Oxidizing Sulfate-Reducing Bacterium Isolated from Uranium(VI)-Contaminated Groundwater.</title>
        <authorList>
            <person name="Ramsay B.D."/>
            <person name="Hwang C."/>
            <person name="Woo H.L."/>
            <person name="Carroll S.L."/>
            <person name="Lucas S."/>
            <person name="Han J."/>
            <person name="Lapidus A.L."/>
            <person name="Cheng J.F."/>
            <person name="Goodwin L.A."/>
            <person name="Pitluck S."/>
            <person name="Peters L."/>
            <person name="Chertkov O."/>
            <person name="Held B."/>
            <person name="Detter J.C."/>
            <person name="Han C.S."/>
            <person name="Tapia R."/>
            <person name="Land M.L."/>
            <person name="Hauser L.J."/>
            <person name="Kyrpides N.C."/>
            <person name="Ivanova N.N."/>
            <person name="Mikhailova N."/>
            <person name="Pagani I."/>
            <person name="Woyke T."/>
            <person name="Arkin A.P."/>
            <person name="Dehal P."/>
            <person name="Chivian D."/>
            <person name="Criddle C.S."/>
            <person name="Wu W."/>
            <person name="Chakraborty R."/>
            <person name="Hazen T.C."/>
            <person name="Fields M.W."/>
        </authorList>
    </citation>
    <scope>NUCLEOTIDE SEQUENCE [LARGE SCALE GENOMIC DNA]</scope>
    <source>
        <strain evidence="13">FW-101-2B</strain>
    </source>
</reference>
<dbReference type="SMART" id="SM00283">
    <property type="entry name" value="MA"/>
    <property type="match status" value="1"/>
</dbReference>
<dbReference type="PROSITE" id="PS50111">
    <property type="entry name" value="CHEMOTAXIS_TRANSDUC_2"/>
    <property type="match status" value="1"/>
</dbReference>
<dbReference type="InterPro" id="IPR035938">
    <property type="entry name" value="Hemerythrin-like_sf"/>
</dbReference>
<dbReference type="GO" id="GO:0004888">
    <property type="term" value="F:transmembrane signaling receptor activity"/>
    <property type="evidence" value="ECO:0007669"/>
    <property type="project" value="InterPro"/>
</dbReference>
<feature type="compositionally biased region" description="Low complexity" evidence="8">
    <location>
        <begin position="641"/>
        <end position="658"/>
    </location>
</feature>
<feature type="signal peptide" evidence="9">
    <location>
        <begin position="1"/>
        <end position="23"/>
    </location>
</feature>
<comment type="similarity">
    <text evidence="5">Belongs to the methyl-accepting chemotaxis (MCP) protein family.</text>
</comment>
<evidence type="ECO:0000259" key="11">
    <source>
        <dbReference type="PROSITE" id="PS50885"/>
    </source>
</evidence>
<evidence type="ECO:0000256" key="7">
    <source>
        <dbReference type="SAM" id="Coils"/>
    </source>
</evidence>
<dbReference type="PROSITE" id="PS51257">
    <property type="entry name" value="PROKAR_LIPOPROTEIN"/>
    <property type="match status" value="1"/>
</dbReference>
<keyword evidence="2" id="KW-0479">Metal-binding</keyword>
<evidence type="ECO:0000256" key="1">
    <source>
        <dbReference type="ARBA" id="ARBA00010587"/>
    </source>
</evidence>
<dbReference type="GO" id="GO:0006935">
    <property type="term" value="P:chemotaxis"/>
    <property type="evidence" value="ECO:0007669"/>
    <property type="project" value="InterPro"/>
</dbReference>
<dbReference type="PRINTS" id="PR00260">
    <property type="entry name" value="CHEMTRNSDUCR"/>
</dbReference>
<dbReference type="GO" id="GO:0007165">
    <property type="term" value="P:signal transduction"/>
    <property type="evidence" value="ECO:0007669"/>
    <property type="project" value="UniProtKB-KW"/>
</dbReference>
<dbReference type="CDD" id="cd12107">
    <property type="entry name" value="Hemerythrin"/>
    <property type="match status" value="1"/>
</dbReference>
<dbReference type="SMART" id="SM00304">
    <property type="entry name" value="HAMP"/>
    <property type="match status" value="1"/>
</dbReference>
<evidence type="ECO:0000256" key="8">
    <source>
        <dbReference type="SAM" id="MobiDB-lite"/>
    </source>
</evidence>